<feature type="signal peptide" evidence="2">
    <location>
        <begin position="1"/>
        <end position="16"/>
    </location>
</feature>
<feature type="chain" id="PRO_5042601219" description="Secreted protein" evidence="2">
    <location>
        <begin position="17"/>
        <end position="82"/>
    </location>
</feature>
<dbReference type="EMBL" id="JAHMHR010000003">
    <property type="protein sequence ID" value="KAK1699740.1"/>
    <property type="molecule type" value="Genomic_DNA"/>
</dbReference>
<dbReference type="AlphaFoldDB" id="A0AAJ0AYC5"/>
<comment type="caution">
    <text evidence="3">The sequence shown here is derived from an EMBL/GenBank/DDBJ whole genome shotgun (WGS) entry which is preliminary data.</text>
</comment>
<feature type="region of interest" description="Disordered" evidence="1">
    <location>
        <begin position="58"/>
        <end position="82"/>
    </location>
</feature>
<evidence type="ECO:0000313" key="4">
    <source>
        <dbReference type="Proteomes" id="UP001224890"/>
    </source>
</evidence>
<evidence type="ECO:0000256" key="2">
    <source>
        <dbReference type="SAM" id="SignalP"/>
    </source>
</evidence>
<keyword evidence="4" id="KW-1185">Reference proteome</keyword>
<dbReference type="RefSeq" id="XP_060435497.1">
    <property type="nucleotide sequence ID" value="XM_060573590.1"/>
</dbReference>
<name>A0AAJ0AYC5_9PEZI</name>
<evidence type="ECO:0000256" key="1">
    <source>
        <dbReference type="SAM" id="MobiDB-lite"/>
    </source>
</evidence>
<feature type="compositionally biased region" description="Low complexity" evidence="1">
    <location>
        <begin position="58"/>
        <end position="68"/>
    </location>
</feature>
<sequence>MREYLLLIAYTMPCLSLDGQAAPCSNFQFHNSFIYLFHVSNCLMPYLTSSLSRSLRLPRQSPSRPASSHITFYWGPPGGDVK</sequence>
<evidence type="ECO:0008006" key="5">
    <source>
        <dbReference type="Google" id="ProtNLM"/>
    </source>
</evidence>
<gene>
    <name evidence="3" type="ORF">BDP55DRAFT_644687</name>
</gene>
<proteinExistence type="predicted"/>
<dbReference type="Proteomes" id="UP001224890">
    <property type="component" value="Unassembled WGS sequence"/>
</dbReference>
<accession>A0AAJ0AYC5</accession>
<keyword evidence="2" id="KW-0732">Signal</keyword>
<dbReference type="GeneID" id="85458116"/>
<organism evidence="3 4">
    <name type="scientific">Colletotrichum godetiae</name>
    <dbReference type="NCBI Taxonomy" id="1209918"/>
    <lineage>
        <taxon>Eukaryota</taxon>
        <taxon>Fungi</taxon>
        <taxon>Dikarya</taxon>
        <taxon>Ascomycota</taxon>
        <taxon>Pezizomycotina</taxon>
        <taxon>Sordariomycetes</taxon>
        <taxon>Hypocreomycetidae</taxon>
        <taxon>Glomerellales</taxon>
        <taxon>Glomerellaceae</taxon>
        <taxon>Colletotrichum</taxon>
        <taxon>Colletotrichum acutatum species complex</taxon>
    </lineage>
</organism>
<evidence type="ECO:0000313" key="3">
    <source>
        <dbReference type="EMBL" id="KAK1699740.1"/>
    </source>
</evidence>
<protein>
    <recommendedName>
        <fullName evidence="5">Secreted protein</fullName>
    </recommendedName>
</protein>
<reference evidence="3" key="1">
    <citation type="submission" date="2021-06" db="EMBL/GenBank/DDBJ databases">
        <title>Comparative genomics, transcriptomics and evolutionary studies reveal genomic signatures of adaptation to plant cell wall in hemibiotrophic fungi.</title>
        <authorList>
            <consortium name="DOE Joint Genome Institute"/>
            <person name="Baroncelli R."/>
            <person name="Diaz J.F."/>
            <person name="Benocci T."/>
            <person name="Peng M."/>
            <person name="Battaglia E."/>
            <person name="Haridas S."/>
            <person name="Andreopoulos W."/>
            <person name="Labutti K."/>
            <person name="Pangilinan J."/>
            <person name="Floch G.L."/>
            <person name="Makela M.R."/>
            <person name="Henrissat B."/>
            <person name="Grigoriev I.V."/>
            <person name="Crouch J.A."/>
            <person name="De Vries R.P."/>
            <person name="Sukno S.A."/>
            <person name="Thon M.R."/>
        </authorList>
    </citation>
    <scope>NUCLEOTIDE SEQUENCE</scope>
    <source>
        <strain evidence="3">CBS 193.32</strain>
    </source>
</reference>